<feature type="domain" description="CobN/magnesium chelatase" evidence="1">
    <location>
        <begin position="1"/>
        <end position="82"/>
    </location>
</feature>
<evidence type="ECO:0000313" key="2">
    <source>
        <dbReference type="EMBL" id="EHP42352.1"/>
    </source>
</evidence>
<sequence>MARLREAGYRTGTALPDTAELTALLEQNGRNMEEWSPGELAGMVSRGRVTLLPMAQYKRWFDALPAAFRQSVLAAWGPPERNPLMRVGAPPLRAPWTARTTP</sequence>
<dbReference type="Pfam" id="PF02514">
    <property type="entry name" value="CobN-Mg_chel"/>
    <property type="match status" value="1"/>
</dbReference>
<name>H1S501_9BURK</name>
<comment type="caution">
    <text evidence="2">The sequence shown here is derived from an EMBL/GenBank/DDBJ whole genome shotgun (WGS) entry which is preliminary data.</text>
</comment>
<dbReference type="EMBL" id="AHJE01000035">
    <property type="protein sequence ID" value="EHP42352.1"/>
    <property type="molecule type" value="Genomic_DNA"/>
</dbReference>
<proteinExistence type="predicted"/>
<accession>H1S501</accession>
<dbReference type="PATRIC" id="fig|1127483.3.peg.2899"/>
<dbReference type="AlphaFoldDB" id="H1S501"/>
<evidence type="ECO:0000259" key="1">
    <source>
        <dbReference type="Pfam" id="PF02514"/>
    </source>
</evidence>
<dbReference type="PANTHER" id="PTHR44119">
    <property type="entry name" value="MAGNESIUM-CHELATASE SUBUNIT CHLH, CHLOROPLASTIC"/>
    <property type="match status" value="1"/>
</dbReference>
<protein>
    <submittedName>
        <fullName evidence="2">Cobaltochelatase</fullName>
    </submittedName>
</protein>
<organism evidence="2 3">
    <name type="scientific">Cupriavidus basilensis OR16</name>
    <dbReference type="NCBI Taxonomy" id="1127483"/>
    <lineage>
        <taxon>Bacteria</taxon>
        <taxon>Pseudomonadati</taxon>
        <taxon>Pseudomonadota</taxon>
        <taxon>Betaproteobacteria</taxon>
        <taxon>Burkholderiales</taxon>
        <taxon>Burkholderiaceae</taxon>
        <taxon>Cupriavidus</taxon>
    </lineage>
</organism>
<reference evidence="2 3" key="1">
    <citation type="journal article" date="2012" name="J. Bacteriol.">
        <title>De Novo Genome Project of Cupriavidus basilensis OR16.</title>
        <authorList>
            <person name="Cserhati M."/>
            <person name="Kriszt B."/>
            <person name="Szoboszlay S."/>
            <person name="Toth A."/>
            <person name="Szabo I."/>
            <person name="Tancsics A."/>
            <person name="Nagy I."/>
            <person name="Horvath B."/>
            <person name="Nagy I."/>
            <person name="Kukolya J."/>
        </authorList>
    </citation>
    <scope>NUCLEOTIDE SEQUENCE [LARGE SCALE GENOMIC DNA]</scope>
    <source>
        <strain evidence="2 3">OR16</strain>
    </source>
</reference>
<dbReference type="Proteomes" id="UP000005808">
    <property type="component" value="Unassembled WGS sequence"/>
</dbReference>
<dbReference type="InterPro" id="IPR003672">
    <property type="entry name" value="CobN/Mg_chltase"/>
</dbReference>
<dbReference type="PANTHER" id="PTHR44119:SF4">
    <property type="entry name" value="AEROBIC COBALTOCHELATASE SUBUNIT COBN"/>
    <property type="match status" value="1"/>
</dbReference>
<evidence type="ECO:0000313" key="3">
    <source>
        <dbReference type="Proteomes" id="UP000005808"/>
    </source>
</evidence>
<gene>
    <name evidence="2" type="ORF">OR16_14484</name>
</gene>